<dbReference type="EMBL" id="DAAGAO010000001">
    <property type="protein sequence ID" value="HAB2269553.1"/>
    <property type="molecule type" value="Genomic_DNA"/>
</dbReference>
<name>A0A3U4W934_SALET</name>
<reference evidence="2" key="1">
    <citation type="journal article" date="2018" name="Genome Biol.">
        <title>SKESA: strategic k-mer extension for scrupulous assemblies.</title>
        <authorList>
            <person name="Souvorov A."/>
            <person name="Agarwala R."/>
            <person name="Lipman D.J."/>
        </authorList>
    </citation>
    <scope>NUCLEOTIDE SEQUENCE</scope>
    <source>
        <strain evidence="2">Salmonella enterica</strain>
    </source>
</reference>
<evidence type="ECO:0000313" key="2">
    <source>
        <dbReference type="EMBL" id="HAB2269553.1"/>
    </source>
</evidence>
<accession>A0A3U4W934</accession>
<dbReference type="GO" id="GO:0019068">
    <property type="term" value="P:virion assembly"/>
    <property type="evidence" value="ECO:0007669"/>
    <property type="project" value="InterPro"/>
</dbReference>
<dbReference type="AlphaFoldDB" id="A0A3U4W934"/>
<protein>
    <submittedName>
        <fullName evidence="2">Phage portal protein</fullName>
    </submittedName>
</protein>
<gene>
    <name evidence="2" type="ORF">GB338_00750</name>
</gene>
<dbReference type="Pfam" id="PF05136">
    <property type="entry name" value="Phage_portal_2"/>
    <property type="match status" value="1"/>
</dbReference>
<feature type="compositionally biased region" description="Polar residues" evidence="1">
    <location>
        <begin position="488"/>
        <end position="501"/>
    </location>
</feature>
<dbReference type="NCBIfam" id="TIGR01539">
    <property type="entry name" value="portal_lambda"/>
    <property type="match status" value="1"/>
</dbReference>
<reference evidence="2" key="2">
    <citation type="submission" date="2019-10" db="EMBL/GenBank/DDBJ databases">
        <authorList>
            <consortium name="NCBI Pathogen Detection Project"/>
        </authorList>
    </citation>
    <scope>NUCLEOTIDE SEQUENCE</scope>
    <source>
        <strain evidence="2">Salmonella enterica</strain>
    </source>
</reference>
<organism evidence="2">
    <name type="scientific">Salmonella enterica I</name>
    <dbReference type="NCBI Taxonomy" id="59201"/>
    <lineage>
        <taxon>Bacteria</taxon>
        <taxon>Pseudomonadati</taxon>
        <taxon>Pseudomonadota</taxon>
        <taxon>Gammaproteobacteria</taxon>
        <taxon>Enterobacterales</taxon>
        <taxon>Enterobacteriaceae</taxon>
        <taxon>Salmonella</taxon>
    </lineage>
</organism>
<evidence type="ECO:0000256" key="1">
    <source>
        <dbReference type="SAM" id="MobiDB-lite"/>
    </source>
</evidence>
<dbReference type="GO" id="GO:0005198">
    <property type="term" value="F:structural molecule activity"/>
    <property type="evidence" value="ECO:0007669"/>
    <property type="project" value="InterPro"/>
</dbReference>
<dbReference type="InterPro" id="IPR006429">
    <property type="entry name" value="Phage_lambda_portal"/>
</dbReference>
<dbReference type="RefSeq" id="WP_051129217.1">
    <property type="nucleotide sequence ID" value="NZ_CP033384.2"/>
</dbReference>
<proteinExistence type="predicted"/>
<sequence length="501" mass="56088">MWPFNKKEVPVQEPVKQIRQLDHKVPLMKHNPMKRAMSSLNMGSQSPVISFGFASGNQAGNINAIINRTLPVMVAASRELSLKNGIVKKYVSTNSSGVTGADGLYIRPCVHVSDDDSINNDINKLLEEHFYKWAENPKLFSRCGTLDISTFQRLVERTRSIDGDCFVRIHEINGSLQVEIIDSMRISTYQNVLLPSGNYISNGIEFDGISNRPVAYMVTRYNPILYNYDIGERERVPAEEILHLFQQDYPTQQRGIPDVHAGTDKLKEFEEFMSAAITSRKVAASAMAFITNPDSDDIDLITSDEVAHYEQDYLNPAAIVELQAGQDIKTVNPTQTTDGINEFTDKQMQLIAMGLDITTQSLTGDTSNASFSAAKLVDKLQQSTFKGRTNALIVSVLKPLYIRWLKSSMLNNPVLNNLSFSDFDNLTHAQYVPTRQISLDPYKDLQTEVLAIENGLKSKAMVISEMGYDPQVVFEEIKKEEVENGIEPTTTNEGDQPNTDK</sequence>
<feature type="region of interest" description="Disordered" evidence="1">
    <location>
        <begin position="480"/>
        <end position="501"/>
    </location>
</feature>
<comment type="caution">
    <text evidence="2">The sequence shown here is derived from an EMBL/GenBank/DDBJ whole genome shotgun (WGS) entry which is preliminary data.</text>
</comment>